<dbReference type="EMBL" id="QJKJ01012940">
    <property type="protein sequence ID" value="RDX67553.1"/>
    <property type="molecule type" value="Genomic_DNA"/>
</dbReference>
<dbReference type="GO" id="GO:0008270">
    <property type="term" value="F:zinc ion binding"/>
    <property type="evidence" value="ECO:0007669"/>
    <property type="project" value="UniProtKB-KW"/>
</dbReference>
<reference evidence="3" key="1">
    <citation type="submission" date="2018-05" db="EMBL/GenBank/DDBJ databases">
        <title>Draft genome of Mucuna pruriens seed.</title>
        <authorList>
            <person name="Nnadi N.E."/>
            <person name="Vos R."/>
            <person name="Hasami M.H."/>
            <person name="Devisetty U.K."/>
            <person name="Aguiy J.C."/>
        </authorList>
    </citation>
    <scope>NUCLEOTIDE SEQUENCE [LARGE SCALE GENOMIC DNA]</scope>
    <source>
        <strain evidence="3">JCA_2017</strain>
    </source>
</reference>
<feature type="domain" description="CCHC-type" evidence="2">
    <location>
        <begin position="141"/>
        <end position="156"/>
    </location>
</feature>
<dbReference type="PROSITE" id="PS50158">
    <property type="entry name" value="ZF_CCHC"/>
    <property type="match status" value="1"/>
</dbReference>
<accession>A0A371ENB2</accession>
<keyword evidence="1" id="KW-0479">Metal-binding</keyword>
<keyword evidence="1" id="KW-0862">Zinc</keyword>
<dbReference type="InterPro" id="IPR001878">
    <property type="entry name" value="Znf_CCHC"/>
</dbReference>
<dbReference type="GO" id="GO:0003676">
    <property type="term" value="F:nucleic acid binding"/>
    <property type="evidence" value="ECO:0007669"/>
    <property type="project" value="InterPro"/>
</dbReference>
<dbReference type="SUPFAM" id="SSF57756">
    <property type="entry name" value="Retrovirus zinc finger-like domains"/>
    <property type="match status" value="1"/>
</dbReference>
<comment type="caution">
    <text evidence="3">The sequence shown here is derived from an EMBL/GenBank/DDBJ whole genome shotgun (WGS) entry which is preliminary data.</text>
</comment>
<dbReference type="SMART" id="SM00343">
    <property type="entry name" value="ZnF_C2HC"/>
    <property type="match status" value="1"/>
</dbReference>
<evidence type="ECO:0000313" key="4">
    <source>
        <dbReference type="Proteomes" id="UP000257109"/>
    </source>
</evidence>
<keyword evidence="1" id="KW-0863">Zinc-finger</keyword>
<dbReference type="InterPro" id="IPR036875">
    <property type="entry name" value="Znf_CCHC_sf"/>
</dbReference>
<evidence type="ECO:0000259" key="2">
    <source>
        <dbReference type="PROSITE" id="PS50158"/>
    </source>
</evidence>
<dbReference type="AlphaFoldDB" id="A0A371ENB2"/>
<dbReference type="Pfam" id="PF00098">
    <property type="entry name" value="zf-CCHC"/>
    <property type="match status" value="1"/>
</dbReference>
<evidence type="ECO:0000313" key="3">
    <source>
        <dbReference type="EMBL" id="RDX67553.1"/>
    </source>
</evidence>
<organism evidence="3 4">
    <name type="scientific">Mucuna pruriens</name>
    <name type="common">Velvet bean</name>
    <name type="synonym">Dolichos pruriens</name>
    <dbReference type="NCBI Taxonomy" id="157652"/>
    <lineage>
        <taxon>Eukaryota</taxon>
        <taxon>Viridiplantae</taxon>
        <taxon>Streptophyta</taxon>
        <taxon>Embryophyta</taxon>
        <taxon>Tracheophyta</taxon>
        <taxon>Spermatophyta</taxon>
        <taxon>Magnoliopsida</taxon>
        <taxon>eudicotyledons</taxon>
        <taxon>Gunneridae</taxon>
        <taxon>Pentapetalae</taxon>
        <taxon>rosids</taxon>
        <taxon>fabids</taxon>
        <taxon>Fabales</taxon>
        <taxon>Fabaceae</taxon>
        <taxon>Papilionoideae</taxon>
        <taxon>50 kb inversion clade</taxon>
        <taxon>NPAAA clade</taxon>
        <taxon>indigoferoid/millettioid clade</taxon>
        <taxon>Phaseoleae</taxon>
        <taxon>Mucuna</taxon>
    </lineage>
</organism>
<sequence length="161" mass="18522">MFGRLQTIINNLKSSGKTYGNYDHITKILRMTTLKASKDLKKLSMEELLGTLKVQKMEIIEDEGQRKGKSIALKAQKTQKGSSSKAFKAEESCEVTSDEDYFDEDKLSFISRKIHYKKGSRWKNNNMKHTKEGKDKTQVVCYECKKLGHFKSECPSLDKEK</sequence>
<proteinExistence type="predicted"/>
<name>A0A371ENB2_MUCPR</name>
<feature type="non-terminal residue" evidence="3">
    <location>
        <position position="1"/>
    </location>
</feature>
<keyword evidence="4" id="KW-1185">Reference proteome</keyword>
<dbReference type="Proteomes" id="UP000257109">
    <property type="component" value="Unassembled WGS sequence"/>
</dbReference>
<protein>
    <recommendedName>
        <fullName evidence="2">CCHC-type domain-containing protein</fullName>
    </recommendedName>
</protein>
<evidence type="ECO:0000256" key="1">
    <source>
        <dbReference type="PROSITE-ProRule" id="PRU00047"/>
    </source>
</evidence>
<dbReference type="OrthoDB" id="1932348at2759"/>
<gene>
    <name evidence="3" type="ORF">CR513_53552</name>
</gene>
<dbReference type="Gene3D" id="4.10.60.10">
    <property type="entry name" value="Zinc finger, CCHC-type"/>
    <property type="match status" value="1"/>
</dbReference>